<evidence type="ECO:0000313" key="4">
    <source>
        <dbReference type="Proteomes" id="UP000054466"/>
    </source>
</evidence>
<feature type="transmembrane region" description="Helical" evidence="1">
    <location>
        <begin position="99"/>
        <end position="120"/>
    </location>
</feature>
<dbReference type="HOGENOM" id="CLU_1481825_0_0_1"/>
<keyword evidence="1" id="KW-0812">Transmembrane</keyword>
<dbReference type="PANTHER" id="PTHR34502:SF5">
    <property type="entry name" value="DUF6594 DOMAIN-CONTAINING PROTEIN"/>
    <property type="match status" value="1"/>
</dbReference>
<dbReference type="Pfam" id="PF20237">
    <property type="entry name" value="DUF6594"/>
    <property type="match status" value="1"/>
</dbReference>
<evidence type="ECO:0000313" key="3">
    <source>
        <dbReference type="EMBL" id="KIW30488.1"/>
    </source>
</evidence>
<dbReference type="PANTHER" id="PTHR34502">
    <property type="entry name" value="DUF6594 DOMAIN-CONTAINING PROTEIN-RELATED"/>
    <property type="match status" value="1"/>
</dbReference>
<dbReference type="Proteomes" id="UP000054466">
    <property type="component" value="Unassembled WGS sequence"/>
</dbReference>
<dbReference type="GeneID" id="27345424"/>
<accession>A0A0D2CHB5</accession>
<name>A0A0D2CHB5_9EURO</name>
<dbReference type="VEuPathDB" id="FungiDB:PV07_06230"/>
<dbReference type="OrthoDB" id="3533814at2759"/>
<reference evidence="3 4" key="1">
    <citation type="submission" date="2015-01" db="EMBL/GenBank/DDBJ databases">
        <title>The Genome Sequence of Cladophialophora immunda CBS83496.</title>
        <authorList>
            <consortium name="The Broad Institute Genomics Platform"/>
            <person name="Cuomo C."/>
            <person name="de Hoog S."/>
            <person name="Gorbushina A."/>
            <person name="Stielow B."/>
            <person name="Teixiera M."/>
            <person name="Abouelleil A."/>
            <person name="Chapman S.B."/>
            <person name="Priest M."/>
            <person name="Young S.K."/>
            <person name="Wortman J."/>
            <person name="Nusbaum C."/>
            <person name="Birren B."/>
        </authorList>
    </citation>
    <scope>NUCLEOTIDE SEQUENCE [LARGE SCALE GENOMIC DNA]</scope>
    <source>
        <strain evidence="3 4">CBS 83496</strain>
    </source>
</reference>
<feature type="transmembrane region" description="Helical" evidence="1">
    <location>
        <begin position="126"/>
        <end position="147"/>
    </location>
</feature>
<proteinExistence type="predicted"/>
<protein>
    <recommendedName>
        <fullName evidence="2">DUF6594 domain-containing protein</fullName>
    </recommendedName>
</protein>
<keyword evidence="1" id="KW-0472">Membrane</keyword>
<dbReference type="RefSeq" id="XP_016250704.1">
    <property type="nucleotide sequence ID" value="XM_016393185.1"/>
</dbReference>
<dbReference type="EMBL" id="KN847042">
    <property type="protein sequence ID" value="KIW30488.1"/>
    <property type="molecule type" value="Genomic_DNA"/>
</dbReference>
<sequence length="182" mass="20505">MKTQKPERHNLESLRRWLGSDQGGNHFLAGAGIEATAWDQDSFDDMLSLKPQNDRFAQWIIDTVIPTYHRRIGHWFHQKIKRGDLGDLWHYSDEPFIHIGNAVCILLSSLLPSCCIFALYAVQETLARLILIACFNLVFAIVMTFVVQARRQDVFAATTALAAVQVVFVGGIDVVYVTKKGS</sequence>
<gene>
    <name evidence="3" type="ORF">PV07_06230</name>
</gene>
<feature type="domain" description="DUF6594" evidence="2">
    <location>
        <begin position="3"/>
        <end position="166"/>
    </location>
</feature>
<organism evidence="3 4">
    <name type="scientific">Cladophialophora immunda</name>
    <dbReference type="NCBI Taxonomy" id="569365"/>
    <lineage>
        <taxon>Eukaryota</taxon>
        <taxon>Fungi</taxon>
        <taxon>Dikarya</taxon>
        <taxon>Ascomycota</taxon>
        <taxon>Pezizomycotina</taxon>
        <taxon>Eurotiomycetes</taxon>
        <taxon>Chaetothyriomycetidae</taxon>
        <taxon>Chaetothyriales</taxon>
        <taxon>Herpotrichiellaceae</taxon>
        <taxon>Cladophialophora</taxon>
    </lineage>
</organism>
<evidence type="ECO:0000256" key="1">
    <source>
        <dbReference type="SAM" id="Phobius"/>
    </source>
</evidence>
<feature type="transmembrane region" description="Helical" evidence="1">
    <location>
        <begin position="154"/>
        <end position="177"/>
    </location>
</feature>
<dbReference type="AlphaFoldDB" id="A0A0D2CHB5"/>
<keyword evidence="4" id="KW-1185">Reference proteome</keyword>
<evidence type="ECO:0000259" key="2">
    <source>
        <dbReference type="Pfam" id="PF20237"/>
    </source>
</evidence>
<dbReference type="STRING" id="569365.A0A0D2CHB5"/>
<dbReference type="InterPro" id="IPR046529">
    <property type="entry name" value="DUF6594"/>
</dbReference>
<keyword evidence="1" id="KW-1133">Transmembrane helix</keyword>